<dbReference type="STRING" id="37928.SAMN04489742_3799"/>
<evidence type="ECO:0000313" key="2">
    <source>
        <dbReference type="Proteomes" id="UP000181917"/>
    </source>
</evidence>
<dbReference type="EMBL" id="FNKH01000002">
    <property type="protein sequence ID" value="SDR07343.1"/>
    <property type="molecule type" value="Genomic_DNA"/>
</dbReference>
<dbReference type="Proteomes" id="UP000181917">
    <property type="component" value="Unassembled WGS sequence"/>
</dbReference>
<evidence type="ECO:0008006" key="3">
    <source>
        <dbReference type="Google" id="ProtNLM"/>
    </source>
</evidence>
<organism evidence="1 2">
    <name type="scientific">Crystallibacter crystallopoietes</name>
    <dbReference type="NCBI Taxonomy" id="37928"/>
    <lineage>
        <taxon>Bacteria</taxon>
        <taxon>Bacillati</taxon>
        <taxon>Actinomycetota</taxon>
        <taxon>Actinomycetes</taxon>
        <taxon>Micrococcales</taxon>
        <taxon>Micrococcaceae</taxon>
        <taxon>Crystallibacter</taxon>
    </lineage>
</organism>
<reference evidence="1 2" key="1">
    <citation type="submission" date="2016-10" db="EMBL/GenBank/DDBJ databases">
        <authorList>
            <person name="de Groot N.N."/>
        </authorList>
    </citation>
    <scope>NUCLEOTIDE SEQUENCE [LARGE SCALE GENOMIC DNA]</scope>
    <source>
        <strain evidence="1 2">DSM 20117</strain>
    </source>
</reference>
<name>A0A1H1G2H7_9MICC</name>
<gene>
    <name evidence="1" type="ORF">SAMN04489742_3799</name>
</gene>
<evidence type="ECO:0000313" key="1">
    <source>
        <dbReference type="EMBL" id="SDR07343.1"/>
    </source>
</evidence>
<sequence>MDQDHKQPGRMDDDEFAAYLDDHLLGAKTGIKLFGSARESWAGTEFEADLQRLRNEVIAERREVKELMGQFGYRRSTFKKVAAAGGAVVGKINPLNPLRIGGGAGAQLELETLQSALRGKECLWRTLIVLAEAEPRLDAQRFRQLLDQTHRQLDTMARIMEQTAKDRFLARPDAT</sequence>
<accession>A0A1H1G2H7</accession>
<dbReference type="AlphaFoldDB" id="A0A1H1G2H7"/>
<protein>
    <recommendedName>
        <fullName evidence="3">DUF2383 domain-containing protein</fullName>
    </recommendedName>
</protein>
<keyword evidence="2" id="KW-1185">Reference proteome</keyword>
<proteinExistence type="predicted"/>